<dbReference type="Gene3D" id="1.20.140.40">
    <property type="entry name" value="Invertase/pectin methylesterase inhibitor family protein"/>
    <property type="match status" value="1"/>
</dbReference>
<dbReference type="Pfam" id="PF04043">
    <property type="entry name" value="PMEI"/>
    <property type="match status" value="1"/>
</dbReference>
<keyword evidence="7" id="KW-0472">Membrane</keyword>
<dbReference type="InterPro" id="IPR035513">
    <property type="entry name" value="Invertase/methylesterase_inhib"/>
</dbReference>
<dbReference type="SUPFAM" id="SSF101148">
    <property type="entry name" value="Plant invertase/pectin methylesterase inhibitor"/>
    <property type="match status" value="1"/>
</dbReference>
<dbReference type="CDD" id="cd15798">
    <property type="entry name" value="PMEI-like_3"/>
    <property type="match status" value="1"/>
</dbReference>
<dbReference type="GO" id="GO:0045490">
    <property type="term" value="P:pectin catabolic process"/>
    <property type="evidence" value="ECO:0007669"/>
    <property type="project" value="UniProtKB-UniRule"/>
</dbReference>
<dbReference type="PROSITE" id="PS00800">
    <property type="entry name" value="PECTINESTERASE_1"/>
    <property type="match status" value="1"/>
</dbReference>
<comment type="function">
    <text evidence="6">Acts in the modification of cell walls via demethylesterification of cell wall pectin.</text>
</comment>
<dbReference type="AlphaFoldDB" id="A0A6A3CNC3"/>
<keyword evidence="7" id="KW-1133">Transmembrane helix</keyword>
<dbReference type="InterPro" id="IPR018040">
    <property type="entry name" value="Pectinesterase_Tyr_AS"/>
</dbReference>
<dbReference type="OrthoDB" id="2019149at2759"/>
<comment type="similarity">
    <text evidence="2">In the N-terminal section; belongs to the PMEI family.</text>
</comment>
<dbReference type="InterPro" id="IPR012334">
    <property type="entry name" value="Pectin_lyas_fold"/>
</dbReference>
<keyword evidence="6" id="KW-0134">Cell wall</keyword>
<comment type="catalytic activity">
    <reaction evidence="6">
        <text>[(1-&gt;4)-alpha-D-galacturonosyl methyl ester](n) + n H2O = [(1-&gt;4)-alpha-D-galacturonosyl](n) + n methanol + n H(+)</text>
        <dbReference type="Rhea" id="RHEA:22380"/>
        <dbReference type="Rhea" id="RHEA-COMP:14570"/>
        <dbReference type="Rhea" id="RHEA-COMP:14573"/>
        <dbReference type="ChEBI" id="CHEBI:15377"/>
        <dbReference type="ChEBI" id="CHEBI:15378"/>
        <dbReference type="ChEBI" id="CHEBI:17790"/>
        <dbReference type="ChEBI" id="CHEBI:140522"/>
        <dbReference type="ChEBI" id="CHEBI:140523"/>
        <dbReference type="EC" id="3.1.1.11"/>
    </reaction>
</comment>
<keyword evidence="6" id="KW-0961">Cell wall biogenesis/degradation</keyword>
<evidence type="ECO:0000256" key="7">
    <source>
        <dbReference type="SAM" id="Phobius"/>
    </source>
</evidence>
<protein>
    <recommendedName>
        <fullName evidence="6">Pectinesterase</fullName>
        <ecNumber evidence="6">3.1.1.11</ecNumber>
    </recommendedName>
</protein>
<feature type="transmembrane region" description="Helical" evidence="7">
    <location>
        <begin position="6"/>
        <end position="30"/>
    </location>
</feature>
<evidence type="ECO:0000313" key="10">
    <source>
        <dbReference type="Proteomes" id="UP000436088"/>
    </source>
</evidence>
<evidence type="ECO:0000256" key="4">
    <source>
        <dbReference type="ARBA" id="ARBA00022801"/>
    </source>
</evidence>
<dbReference type="UniPathway" id="UPA00545">
    <property type="reaction ID" value="UER00823"/>
</dbReference>
<comment type="subcellular location">
    <subcellularLocation>
        <location evidence="6">Secreted</location>
        <location evidence="6">Cell wall</location>
    </subcellularLocation>
</comment>
<dbReference type="SUPFAM" id="SSF51126">
    <property type="entry name" value="Pectin lyase-like"/>
    <property type="match status" value="1"/>
</dbReference>
<feature type="domain" description="Pectinesterase inhibitor" evidence="8">
    <location>
        <begin position="36"/>
        <end position="186"/>
    </location>
</feature>
<keyword evidence="10" id="KW-1185">Reference proteome</keyword>
<evidence type="ECO:0000256" key="1">
    <source>
        <dbReference type="ARBA" id="ARBA00005184"/>
    </source>
</evidence>
<reference evidence="9" key="1">
    <citation type="submission" date="2019-09" db="EMBL/GenBank/DDBJ databases">
        <title>Draft genome information of white flower Hibiscus syriacus.</title>
        <authorList>
            <person name="Kim Y.-M."/>
        </authorList>
    </citation>
    <scope>NUCLEOTIDE SEQUENCE [LARGE SCALE GENOMIC DNA]</scope>
    <source>
        <strain evidence="9">YM2019G1</strain>
    </source>
</reference>
<dbReference type="Gene3D" id="2.160.20.10">
    <property type="entry name" value="Single-stranded right-handed beta-helix, Pectin lyase-like"/>
    <property type="match status" value="1"/>
</dbReference>
<gene>
    <name evidence="9" type="ORF">F3Y22_tig00004198pilonHSYRG00023</name>
</gene>
<dbReference type="GO" id="GO:0004857">
    <property type="term" value="F:enzyme inhibitor activity"/>
    <property type="evidence" value="ECO:0007669"/>
    <property type="project" value="InterPro"/>
</dbReference>
<evidence type="ECO:0000313" key="9">
    <source>
        <dbReference type="EMBL" id="KAE8728589.1"/>
    </source>
</evidence>
<dbReference type="Pfam" id="PF01095">
    <property type="entry name" value="Pectinesterase"/>
    <property type="match status" value="2"/>
</dbReference>
<dbReference type="InterPro" id="IPR011050">
    <property type="entry name" value="Pectin_lyase_fold/virulence"/>
</dbReference>
<accession>A0A6A3CNC3</accession>
<sequence>MANNALFVVVVFVAVVASALAVFFAIGFYAMGKTSTSNKVVKSVCRPSDFKETCEKSLESSNSSDPKELIRTGFQAMITEIKKVLADSKTLQDLKKDERTKDALSVCKEVLGYAIDDLEASFNKLGKYDISNIGDILLRIKVWLSGALTIQQTCIDSFAEKDSEAAEKMKNILKTSQGLNKNTLGMMAGIASIAKDLNIPSIDKITTSLHRRLLSDNNSEFPEWKSHNDRRLLQAKPGNINPNVVVAKDGSGKYNSIVEALAEVLPKNTQRFVIYIKAGVYNEKVNMRAGSRTAMVAVNAKNFKAKDIGFENTSSNESEQDVALSVSDDQGVFYNCHFNGYQDTLYANKEMQFFRDCVITVP</sequence>
<evidence type="ECO:0000256" key="3">
    <source>
        <dbReference type="ARBA" id="ARBA00007786"/>
    </source>
</evidence>
<evidence type="ECO:0000256" key="5">
    <source>
        <dbReference type="ARBA" id="ARBA00023085"/>
    </source>
</evidence>
<dbReference type="InterPro" id="IPR006501">
    <property type="entry name" value="Pectinesterase_inhib_dom"/>
</dbReference>
<keyword evidence="4 6" id="KW-0378">Hydrolase</keyword>
<dbReference type="PANTHER" id="PTHR31707">
    <property type="entry name" value="PECTINESTERASE"/>
    <property type="match status" value="1"/>
</dbReference>
<dbReference type="NCBIfam" id="TIGR01614">
    <property type="entry name" value="PME_inhib"/>
    <property type="match status" value="1"/>
</dbReference>
<keyword evidence="5 6" id="KW-0063">Aspartyl esterase</keyword>
<dbReference type="FunFam" id="1.20.140.40:FF:000001">
    <property type="entry name" value="Pectinesterase"/>
    <property type="match status" value="1"/>
</dbReference>
<keyword evidence="6" id="KW-0964">Secreted</keyword>
<evidence type="ECO:0000256" key="6">
    <source>
        <dbReference type="RuleBase" id="RU000589"/>
    </source>
</evidence>
<proteinExistence type="inferred from homology"/>
<evidence type="ECO:0000256" key="2">
    <source>
        <dbReference type="ARBA" id="ARBA00006027"/>
    </source>
</evidence>
<dbReference type="EC" id="3.1.1.11" evidence="6"/>
<dbReference type="SMART" id="SM00856">
    <property type="entry name" value="PMEI"/>
    <property type="match status" value="1"/>
</dbReference>
<comment type="similarity">
    <text evidence="3">In the C-terminal section; belongs to the pectinesterase family.</text>
</comment>
<dbReference type="InterPro" id="IPR000070">
    <property type="entry name" value="Pectinesterase_cat"/>
</dbReference>
<dbReference type="GO" id="GO:0030599">
    <property type="term" value="F:pectinesterase activity"/>
    <property type="evidence" value="ECO:0007669"/>
    <property type="project" value="UniProtKB-UniRule"/>
</dbReference>
<dbReference type="Proteomes" id="UP000436088">
    <property type="component" value="Unassembled WGS sequence"/>
</dbReference>
<dbReference type="EMBL" id="VEPZ02000254">
    <property type="protein sequence ID" value="KAE8728589.1"/>
    <property type="molecule type" value="Genomic_DNA"/>
</dbReference>
<comment type="caution">
    <text evidence="9">The sequence shown here is derived from an EMBL/GenBank/DDBJ whole genome shotgun (WGS) entry which is preliminary data.</text>
</comment>
<organism evidence="9 10">
    <name type="scientific">Hibiscus syriacus</name>
    <name type="common">Rose of Sharon</name>
    <dbReference type="NCBI Taxonomy" id="106335"/>
    <lineage>
        <taxon>Eukaryota</taxon>
        <taxon>Viridiplantae</taxon>
        <taxon>Streptophyta</taxon>
        <taxon>Embryophyta</taxon>
        <taxon>Tracheophyta</taxon>
        <taxon>Spermatophyta</taxon>
        <taxon>Magnoliopsida</taxon>
        <taxon>eudicotyledons</taxon>
        <taxon>Gunneridae</taxon>
        <taxon>Pentapetalae</taxon>
        <taxon>rosids</taxon>
        <taxon>malvids</taxon>
        <taxon>Malvales</taxon>
        <taxon>Malvaceae</taxon>
        <taxon>Malvoideae</taxon>
        <taxon>Hibiscus</taxon>
    </lineage>
</organism>
<keyword evidence="7" id="KW-0812">Transmembrane</keyword>
<evidence type="ECO:0000259" key="8">
    <source>
        <dbReference type="SMART" id="SM00856"/>
    </source>
</evidence>
<name>A0A6A3CNC3_HIBSY</name>
<dbReference type="GO" id="GO:0042545">
    <property type="term" value="P:cell wall modification"/>
    <property type="evidence" value="ECO:0007669"/>
    <property type="project" value="UniProtKB-UniRule"/>
</dbReference>
<comment type="pathway">
    <text evidence="1 6">Glycan metabolism; pectin degradation; 2-dehydro-3-deoxy-D-gluconate from pectin: step 1/5.</text>
</comment>